<organism evidence="1">
    <name type="scientific">viral metagenome</name>
    <dbReference type="NCBI Taxonomy" id="1070528"/>
    <lineage>
        <taxon>unclassified sequences</taxon>
        <taxon>metagenomes</taxon>
        <taxon>organismal metagenomes</taxon>
    </lineage>
</organism>
<dbReference type="AlphaFoldDB" id="A0A6C0HP62"/>
<proteinExistence type="predicted"/>
<protein>
    <submittedName>
        <fullName evidence="1">Uncharacterized protein</fullName>
    </submittedName>
</protein>
<evidence type="ECO:0000313" key="1">
    <source>
        <dbReference type="EMBL" id="QHT82471.1"/>
    </source>
</evidence>
<sequence length="84" mass="9596">MTDPTRNVCNGCFVKQCKWCKVSDPYPGFVCIIDILGYGNCPDKNCTGLVFQCMNFDTFNLDDFKSCYMCKYIPVNFSTKDNSE</sequence>
<dbReference type="EMBL" id="MN740001">
    <property type="protein sequence ID" value="QHT82471.1"/>
    <property type="molecule type" value="Genomic_DNA"/>
</dbReference>
<reference evidence="1" key="1">
    <citation type="journal article" date="2020" name="Nature">
        <title>Giant virus diversity and host interactions through global metagenomics.</title>
        <authorList>
            <person name="Schulz F."/>
            <person name="Roux S."/>
            <person name="Paez-Espino D."/>
            <person name="Jungbluth S."/>
            <person name="Walsh D.A."/>
            <person name="Denef V.J."/>
            <person name="McMahon K.D."/>
            <person name="Konstantinidis K.T."/>
            <person name="Eloe-Fadrosh E.A."/>
            <person name="Kyrpides N.C."/>
            <person name="Woyke T."/>
        </authorList>
    </citation>
    <scope>NUCLEOTIDE SEQUENCE</scope>
    <source>
        <strain evidence="1">GVMAG-M-3300023184-161</strain>
    </source>
</reference>
<name>A0A6C0HP62_9ZZZZ</name>
<accession>A0A6C0HP62</accession>